<dbReference type="InterPro" id="IPR030189">
    <property type="entry name" value="UPS_plant"/>
</dbReference>
<feature type="transmembrane region" description="Helical" evidence="9">
    <location>
        <begin position="42"/>
        <end position="61"/>
    </location>
</feature>
<comment type="subcellular location">
    <subcellularLocation>
        <location evidence="1">Membrane</location>
        <topology evidence="1">Multi-pass membrane protein</topology>
    </subcellularLocation>
</comment>
<dbReference type="GO" id="GO:0005274">
    <property type="term" value="F:allantoin:proton symporter activity"/>
    <property type="evidence" value="ECO:0007669"/>
    <property type="project" value="TreeGrafter"/>
</dbReference>
<keyword evidence="8 9" id="KW-0472">Membrane</keyword>
<feature type="transmembrane region" description="Helical" evidence="9">
    <location>
        <begin position="105"/>
        <end position="126"/>
    </location>
</feature>
<evidence type="ECO:0000256" key="9">
    <source>
        <dbReference type="SAM" id="Phobius"/>
    </source>
</evidence>
<evidence type="ECO:0000313" key="10">
    <source>
        <dbReference type="EMBL" id="VFQ95286.1"/>
    </source>
</evidence>
<keyword evidence="4 9" id="KW-0812">Transmembrane</keyword>
<dbReference type="GO" id="GO:0015505">
    <property type="term" value="F:uracil:monoatomic cation symporter activity"/>
    <property type="evidence" value="ECO:0007669"/>
    <property type="project" value="TreeGrafter"/>
</dbReference>
<dbReference type="AlphaFoldDB" id="A0A484N491"/>
<dbReference type="EMBL" id="OOIL02005599">
    <property type="protein sequence ID" value="VFQ95286.1"/>
    <property type="molecule type" value="Genomic_DNA"/>
</dbReference>
<evidence type="ECO:0000256" key="7">
    <source>
        <dbReference type="ARBA" id="ARBA00022989"/>
    </source>
</evidence>
<keyword evidence="5" id="KW-0547">Nucleotide-binding</keyword>
<accession>A0A484N491</accession>
<feature type="transmembrane region" description="Helical" evidence="9">
    <location>
        <begin position="6"/>
        <end position="30"/>
    </location>
</feature>
<evidence type="ECO:0000256" key="8">
    <source>
        <dbReference type="ARBA" id="ARBA00023136"/>
    </source>
</evidence>
<comment type="similarity">
    <text evidence="2">Belongs to the plant ureide permease (TC 2.A.7.19) family.</text>
</comment>
<evidence type="ECO:0000256" key="2">
    <source>
        <dbReference type="ARBA" id="ARBA00005931"/>
    </source>
</evidence>
<evidence type="ECO:0000256" key="3">
    <source>
        <dbReference type="ARBA" id="ARBA00022448"/>
    </source>
</evidence>
<reference evidence="10 11" key="1">
    <citation type="submission" date="2018-04" db="EMBL/GenBank/DDBJ databases">
        <authorList>
            <person name="Vogel A."/>
        </authorList>
    </citation>
    <scope>NUCLEOTIDE SEQUENCE [LARGE SCALE GENOMIC DNA]</scope>
</reference>
<keyword evidence="7 9" id="KW-1133">Transmembrane helix</keyword>
<evidence type="ECO:0008006" key="12">
    <source>
        <dbReference type="Google" id="ProtNLM"/>
    </source>
</evidence>
<evidence type="ECO:0000313" key="11">
    <source>
        <dbReference type="Proteomes" id="UP000595140"/>
    </source>
</evidence>
<organism evidence="10 11">
    <name type="scientific">Cuscuta campestris</name>
    <dbReference type="NCBI Taxonomy" id="132261"/>
    <lineage>
        <taxon>Eukaryota</taxon>
        <taxon>Viridiplantae</taxon>
        <taxon>Streptophyta</taxon>
        <taxon>Embryophyta</taxon>
        <taxon>Tracheophyta</taxon>
        <taxon>Spermatophyta</taxon>
        <taxon>Magnoliopsida</taxon>
        <taxon>eudicotyledons</taxon>
        <taxon>Gunneridae</taxon>
        <taxon>Pentapetalae</taxon>
        <taxon>asterids</taxon>
        <taxon>lamiids</taxon>
        <taxon>Solanales</taxon>
        <taxon>Convolvulaceae</taxon>
        <taxon>Cuscuteae</taxon>
        <taxon>Cuscuta</taxon>
        <taxon>Cuscuta subgen. Grammica</taxon>
        <taxon>Cuscuta sect. Cleistogrammica</taxon>
    </lineage>
</organism>
<dbReference type="OrthoDB" id="1910534at2759"/>
<protein>
    <recommendedName>
        <fullName evidence="12">Ureide permease</fullName>
    </recommendedName>
</protein>
<evidence type="ECO:0000256" key="6">
    <source>
        <dbReference type="ARBA" id="ARBA00022840"/>
    </source>
</evidence>
<evidence type="ECO:0000256" key="1">
    <source>
        <dbReference type="ARBA" id="ARBA00004141"/>
    </source>
</evidence>
<dbReference type="GO" id="GO:0016020">
    <property type="term" value="C:membrane"/>
    <property type="evidence" value="ECO:0007669"/>
    <property type="project" value="UniProtKB-SubCell"/>
</dbReference>
<dbReference type="Pfam" id="PF07168">
    <property type="entry name" value="Ureide_permease"/>
    <property type="match status" value="1"/>
</dbReference>
<proteinExistence type="inferred from homology"/>
<dbReference type="Proteomes" id="UP000595140">
    <property type="component" value="Unassembled WGS sequence"/>
</dbReference>
<dbReference type="GO" id="GO:0005524">
    <property type="term" value="F:ATP binding"/>
    <property type="evidence" value="ECO:0007669"/>
    <property type="project" value="UniProtKB-KW"/>
</dbReference>
<feature type="transmembrane region" description="Helical" evidence="9">
    <location>
        <begin position="81"/>
        <end position="98"/>
    </location>
</feature>
<feature type="transmembrane region" description="Helical" evidence="9">
    <location>
        <begin position="138"/>
        <end position="159"/>
    </location>
</feature>
<keyword evidence="11" id="KW-1185">Reference proteome</keyword>
<keyword evidence="3" id="KW-0813">Transport</keyword>
<evidence type="ECO:0000256" key="5">
    <source>
        <dbReference type="ARBA" id="ARBA00022741"/>
    </source>
</evidence>
<dbReference type="InterPro" id="IPR009834">
    <property type="entry name" value="Ureide_permease"/>
</dbReference>
<dbReference type="PANTHER" id="PTHR31081:SF5">
    <property type="entry name" value="UREIDE PERMEASE 1-RELATED"/>
    <property type="match status" value="1"/>
</dbReference>
<sequence length="311" mass="33283">MYLVESKGGAILCMVVALLFLGTWPALLTLLERRGRLPQHTYLDYTLTNLLAALIIALTFGQMGSESPNFLAQLPQENWSSVLFAMAGGVVLSLGNLATQYAWALVGLSVTEVVSSSITVVIGTTLNYYLDDKINKAAVLFPGVGCFLIAVCLGSVVHASNAADNDKKLNGFSNPSSSVSGEAHKNSVGNKDLENGIASVEKAKFGTALFLIELENKRSIKVLGKGAMIGLGITFFSGICFSLFSPAFNLATNDQWHTLKDGVPQPTCPTGTAEVGPCWRAFCAGSAMGSSSWEAKLLDMLLLMQFRHYRL</sequence>
<gene>
    <name evidence="10" type="ORF">CCAM_LOCUS37062</name>
</gene>
<evidence type="ECO:0000256" key="4">
    <source>
        <dbReference type="ARBA" id="ARBA00022692"/>
    </source>
</evidence>
<keyword evidence="6" id="KW-0067">ATP-binding</keyword>
<name>A0A484N491_9ASTE</name>
<dbReference type="PANTHER" id="PTHR31081">
    <property type="entry name" value="UREIDE PERMEASE 1-RELATED-RELATED"/>
    <property type="match status" value="1"/>
</dbReference>
<feature type="transmembrane region" description="Helical" evidence="9">
    <location>
        <begin position="227"/>
        <end position="248"/>
    </location>
</feature>